<keyword evidence="11" id="KW-1185">Reference proteome</keyword>
<comment type="cofactor">
    <cofactor evidence="1">
        <name>pyridoxal 5'-phosphate</name>
        <dbReference type="ChEBI" id="CHEBI:597326"/>
    </cofactor>
</comment>
<evidence type="ECO:0000259" key="9">
    <source>
        <dbReference type="PROSITE" id="PS50048"/>
    </source>
</evidence>
<evidence type="ECO:0000256" key="1">
    <source>
        <dbReference type="ARBA" id="ARBA00001933"/>
    </source>
</evidence>
<dbReference type="Gene3D" id="3.90.1150.10">
    <property type="entry name" value="Aspartate Aminotransferase, domain 1"/>
    <property type="match status" value="1"/>
</dbReference>
<feature type="region of interest" description="Disordered" evidence="8">
    <location>
        <begin position="1"/>
        <end position="148"/>
    </location>
</feature>
<dbReference type="GO" id="GO:0000981">
    <property type="term" value="F:DNA-binding transcription factor activity, RNA polymerase II-specific"/>
    <property type="evidence" value="ECO:0007669"/>
    <property type="project" value="InterPro"/>
</dbReference>
<evidence type="ECO:0000256" key="2">
    <source>
        <dbReference type="ARBA" id="ARBA00007441"/>
    </source>
</evidence>
<keyword evidence="4" id="KW-0032">Aminotransferase</keyword>
<dbReference type="Pfam" id="PF00155">
    <property type="entry name" value="Aminotran_1_2"/>
    <property type="match status" value="1"/>
</dbReference>
<dbReference type="PANTHER" id="PTHR11879:SF22">
    <property type="entry name" value="ASPARTATE AMINOTRANSFERASE, MITOCHONDRIAL"/>
    <property type="match status" value="1"/>
</dbReference>
<dbReference type="GO" id="GO:0008270">
    <property type="term" value="F:zinc ion binding"/>
    <property type="evidence" value="ECO:0007669"/>
    <property type="project" value="InterPro"/>
</dbReference>
<comment type="similarity">
    <text evidence="2">Belongs to the class-I pyridoxal-phosphate-dependent aminotransferase family.</text>
</comment>
<evidence type="ECO:0000256" key="4">
    <source>
        <dbReference type="ARBA" id="ARBA00022576"/>
    </source>
</evidence>
<dbReference type="AlphaFoldDB" id="A0AAX4K777"/>
<dbReference type="InterPro" id="IPR004839">
    <property type="entry name" value="Aminotransferase_I/II_large"/>
</dbReference>
<dbReference type="InterPro" id="IPR015422">
    <property type="entry name" value="PyrdxlP-dep_Trfase_small"/>
</dbReference>
<sequence length="993" mass="110226">MSDTSEKGEKQVQPDIPSDQDENQQNNKQNPIATSFPRSDATSIATSEKNAESQKDAGQPINPDTEPTIIRPNENSNQQEGDVQQTNEPMENGADEEIKNKDETVPNSNNDGSHDNHGPQNTTNVPEGQDPSNVINLEDQGISLGDEEGFALDPATLANLAALSRIHGDDEDNLEGGQTQEEGTNDNQNIEDALEVDLPRHNDGPLTREQVQEFMNNLNQQRDKDKDKDKDQDKNEGDQGEDRDVAKNKDKDGNKVDEKRKTDDGKSSDTEEPLKEIEDTDINKKKRSIVVDDDEYEEDNKQDEGGKGRRKRNRTVLSCTECHRRKQHCDRNIPCGRCIKRGIPGMCRMEHPVLPQRKKRRYEDEEDINYELGIRVQALESLLRSGSLMDADQASAAAKETIKHATRAANAGSQDANNALAQLTQSVSAGGGIGGLSQDAQSSLLLDVLQQLTAASMGRILNPDDAGDGSNRRGLDVWSSIPTASQETSVAIRSAYENDEIGTKINLSLPGFREDNGKIFIPPTVRYAEKNLRNENILSREALPIEGYAPFLDAGLKFAYGVDSQAYRHKRIASIQAFSLTGALRLAATFLSRHPSNPTTKSIFVPSPIADEDTTALQDSGLQIRSFRLLDYKTGSVDWDALREDLQDAPPKSIVLLQVSGSMPSGAELTTNQWRLLAALLQERELIPLVMMAFQGLSTGDTNRDAQALRFMVHAGLPVVLVQSFDAMMGLYADSPSIVSIVTQNAEDRDRVDSQLRSVARGLWFHPSPWGAQVAHQILTDAKLHPAWLTEIKAMSDRLRSVREKLYDLLANKLKTPGSWIHLKRASGMYCTALLPPSQVEAITTKRHVFLLPDGCFNLGCLNAVKIDVLAKSIDSVIREGIKEQEEEREQRVAMELALKLAKEQQLREEQEALALAESIENQKAIEEDTLLMQQSIENAMERQRLQEQEELNQQQNLQDQQEILKKQLERAEIAKQAEAILASLQNGGFNNQ</sequence>
<organism evidence="10 11">
    <name type="scientific">Kwoniella dendrophila CBS 6074</name>
    <dbReference type="NCBI Taxonomy" id="1295534"/>
    <lineage>
        <taxon>Eukaryota</taxon>
        <taxon>Fungi</taxon>
        <taxon>Dikarya</taxon>
        <taxon>Basidiomycota</taxon>
        <taxon>Agaricomycotina</taxon>
        <taxon>Tremellomycetes</taxon>
        <taxon>Tremellales</taxon>
        <taxon>Cryptococcaceae</taxon>
        <taxon>Kwoniella</taxon>
    </lineage>
</organism>
<evidence type="ECO:0000313" key="11">
    <source>
        <dbReference type="Proteomes" id="UP001355207"/>
    </source>
</evidence>
<dbReference type="InterPro" id="IPR015421">
    <property type="entry name" value="PyrdxlP-dep_Trfase_major"/>
</dbReference>
<dbReference type="InterPro" id="IPR015424">
    <property type="entry name" value="PyrdxlP-dep_Trfase"/>
</dbReference>
<feature type="domain" description="Zn(2)-C6 fungal-type" evidence="9">
    <location>
        <begin position="318"/>
        <end position="349"/>
    </location>
</feature>
<dbReference type="InterPro" id="IPR036864">
    <property type="entry name" value="Zn2-C6_fun-type_DNA-bd_sf"/>
</dbReference>
<dbReference type="CDD" id="cd00067">
    <property type="entry name" value="GAL4"/>
    <property type="match status" value="1"/>
</dbReference>
<dbReference type="SMART" id="SM00066">
    <property type="entry name" value="GAL4"/>
    <property type="match status" value="1"/>
</dbReference>
<dbReference type="PANTHER" id="PTHR11879">
    <property type="entry name" value="ASPARTATE AMINOTRANSFERASE"/>
    <property type="match status" value="1"/>
</dbReference>
<dbReference type="PRINTS" id="PR00799">
    <property type="entry name" value="TRANSAMINASE"/>
</dbReference>
<feature type="region of interest" description="Disordered" evidence="8">
    <location>
        <begin position="294"/>
        <end position="315"/>
    </location>
</feature>
<protein>
    <recommendedName>
        <fullName evidence="9">Zn(2)-C6 fungal-type domain-containing protein</fullName>
    </recommendedName>
</protein>
<dbReference type="GO" id="GO:0005739">
    <property type="term" value="C:mitochondrion"/>
    <property type="evidence" value="ECO:0007669"/>
    <property type="project" value="TreeGrafter"/>
</dbReference>
<reference evidence="10 11" key="1">
    <citation type="submission" date="2024-01" db="EMBL/GenBank/DDBJ databases">
        <title>Comparative genomics of Cryptococcus and Kwoniella reveals pathogenesis evolution and contrasting modes of karyotype evolution via chromosome fusion or intercentromeric recombination.</title>
        <authorList>
            <person name="Coelho M.A."/>
            <person name="David-Palma M."/>
            <person name="Shea T."/>
            <person name="Bowers K."/>
            <person name="McGinley-Smith S."/>
            <person name="Mohammad A.W."/>
            <person name="Gnirke A."/>
            <person name="Yurkov A.M."/>
            <person name="Nowrousian M."/>
            <person name="Sun S."/>
            <person name="Cuomo C.A."/>
            <person name="Heitman J."/>
        </authorList>
    </citation>
    <scope>NUCLEOTIDE SEQUENCE [LARGE SCALE GENOMIC DNA]</scope>
    <source>
        <strain evidence="10 11">CBS 6074</strain>
    </source>
</reference>
<keyword evidence="6" id="KW-0663">Pyridoxal phosphate</keyword>
<feature type="compositionally biased region" description="Polar residues" evidence="8">
    <location>
        <begin position="118"/>
        <end position="135"/>
    </location>
</feature>
<feature type="compositionally biased region" description="Polar residues" evidence="8">
    <location>
        <begin position="73"/>
        <end position="89"/>
    </location>
</feature>
<feature type="region of interest" description="Disordered" evidence="8">
    <location>
        <begin position="168"/>
        <end position="281"/>
    </location>
</feature>
<dbReference type="RefSeq" id="XP_066079736.1">
    <property type="nucleotide sequence ID" value="XM_066223639.1"/>
</dbReference>
<dbReference type="Gene3D" id="3.40.640.10">
    <property type="entry name" value="Type I PLP-dependent aspartate aminotransferase-like (Major domain)"/>
    <property type="match status" value="1"/>
</dbReference>
<dbReference type="SUPFAM" id="SSF57701">
    <property type="entry name" value="Zn2/Cys6 DNA-binding domain"/>
    <property type="match status" value="1"/>
</dbReference>
<dbReference type="PROSITE" id="PS50048">
    <property type="entry name" value="ZN2_CY6_FUNGAL_2"/>
    <property type="match status" value="1"/>
</dbReference>
<evidence type="ECO:0000256" key="5">
    <source>
        <dbReference type="ARBA" id="ARBA00022679"/>
    </source>
</evidence>
<evidence type="ECO:0000313" key="10">
    <source>
        <dbReference type="EMBL" id="WWC92974.1"/>
    </source>
</evidence>
<dbReference type="GO" id="GO:0004069">
    <property type="term" value="F:L-aspartate:2-oxoglutarate aminotransferase activity"/>
    <property type="evidence" value="ECO:0007669"/>
    <property type="project" value="UniProtKB-EC"/>
</dbReference>
<evidence type="ECO:0000256" key="8">
    <source>
        <dbReference type="SAM" id="MobiDB-lite"/>
    </source>
</evidence>
<feature type="compositionally biased region" description="Polar residues" evidence="8">
    <location>
        <begin position="176"/>
        <end position="190"/>
    </location>
</feature>
<keyword evidence="7" id="KW-0175">Coiled coil</keyword>
<accession>A0AAX4K777</accession>
<dbReference type="Gene3D" id="4.10.240.10">
    <property type="entry name" value="Zn(2)-C6 fungal-type DNA-binding domain"/>
    <property type="match status" value="1"/>
</dbReference>
<dbReference type="Pfam" id="PF00172">
    <property type="entry name" value="Zn_clus"/>
    <property type="match status" value="1"/>
</dbReference>
<dbReference type="GO" id="GO:0030170">
    <property type="term" value="F:pyridoxal phosphate binding"/>
    <property type="evidence" value="ECO:0007669"/>
    <property type="project" value="InterPro"/>
</dbReference>
<comment type="subunit">
    <text evidence="3">Homodimer.</text>
</comment>
<dbReference type="InterPro" id="IPR000796">
    <property type="entry name" value="Asp_trans"/>
</dbReference>
<dbReference type="Proteomes" id="UP001355207">
    <property type="component" value="Chromosome 11"/>
</dbReference>
<name>A0AAX4K777_9TREE</name>
<feature type="compositionally biased region" description="Basic and acidic residues" evidence="8">
    <location>
        <begin position="1"/>
        <end position="12"/>
    </location>
</feature>
<evidence type="ECO:0000256" key="6">
    <source>
        <dbReference type="ARBA" id="ARBA00022898"/>
    </source>
</evidence>
<dbReference type="InterPro" id="IPR001138">
    <property type="entry name" value="Zn2Cys6_DnaBD"/>
</dbReference>
<feature type="compositionally biased region" description="Polar residues" evidence="8">
    <location>
        <begin position="31"/>
        <end position="48"/>
    </location>
</feature>
<proteinExistence type="inferred from homology"/>
<dbReference type="GO" id="GO:0006533">
    <property type="term" value="P:L-aspartate catabolic process"/>
    <property type="evidence" value="ECO:0007669"/>
    <property type="project" value="TreeGrafter"/>
</dbReference>
<feature type="coiled-coil region" evidence="7">
    <location>
        <begin position="885"/>
        <end position="978"/>
    </location>
</feature>
<dbReference type="SUPFAM" id="SSF53383">
    <property type="entry name" value="PLP-dependent transferases"/>
    <property type="match status" value="1"/>
</dbReference>
<evidence type="ECO:0000256" key="3">
    <source>
        <dbReference type="ARBA" id="ARBA00011738"/>
    </source>
</evidence>
<dbReference type="GeneID" id="91098606"/>
<dbReference type="EMBL" id="CP144108">
    <property type="protein sequence ID" value="WWC92974.1"/>
    <property type="molecule type" value="Genomic_DNA"/>
</dbReference>
<feature type="compositionally biased region" description="Basic and acidic residues" evidence="8">
    <location>
        <begin position="221"/>
        <end position="281"/>
    </location>
</feature>
<dbReference type="PROSITE" id="PS00463">
    <property type="entry name" value="ZN2_CY6_FUNGAL_1"/>
    <property type="match status" value="1"/>
</dbReference>
<gene>
    <name evidence="10" type="ORF">L201_007938</name>
</gene>
<keyword evidence="5" id="KW-0808">Transferase</keyword>
<evidence type="ECO:0000256" key="7">
    <source>
        <dbReference type="SAM" id="Coils"/>
    </source>
</evidence>